<evidence type="ECO:0000256" key="2">
    <source>
        <dbReference type="ARBA" id="ARBA00022803"/>
    </source>
</evidence>
<reference evidence="6 7" key="1">
    <citation type="submission" date="2019-02" db="EMBL/GenBank/DDBJ databases">
        <title>Deep-cultivation of Planctomycetes and their phenomic and genomic characterization uncovers novel biology.</title>
        <authorList>
            <person name="Wiegand S."/>
            <person name="Jogler M."/>
            <person name="Boedeker C."/>
            <person name="Pinto D."/>
            <person name="Vollmers J."/>
            <person name="Rivas-Marin E."/>
            <person name="Kohn T."/>
            <person name="Peeters S.H."/>
            <person name="Heuer A."/>
            <person name="Rast P."/>
            <person name="Oberbeckmann S."/>
            <person name="Bunk B."/>
            <person name="Jeske O."/>
            <person name="Meyerdierks A."/>
            <person name="Storesund J.E."/>
            <person name="Kallscheuer N."/>
            <person name="Luecker S."/>
            <person name="Lage O.M."/>
            <person name="Pohl T."/>
            <person name="Merkel B.J."/>
            <person name="Hornburger P."/>
            <person name="Mueller R.-W."/>
            <person name="Bruemmer F."/>
            <person name="Labrenz M."/>
            <person name="Spormann A.M."/>
            <person name="Op den Camp H."/>
            <person name="Overmann J."/>
            <person name="Amann R."/>
            <person name="Jetten M.S.M."/>
            <person name="Mascher T."/>
            <person name="Medema M.H."/>
            <person name="Devos D.P."/>
            <person name="Kaster A.-K."/>
            <person name="Ovreas L."/>
            <person name="Rohde M."/>
            <person name="Galperin M.Y."/>
            <person name="Jogler C."/>
        </authorList>
    </citation>
    <scope>NUCLEOTIDE SEQUENCE [LARGE SCALE GENOMIC DNA]</scope>
    <source>
        <strain evidence="6 7">ETA_A8</strain>
    </source>
</reference>
<keyword evidence="1" id="KW-0677">Repeat</keyword>
<feature type="repeat" description="TPR" evidence="3">
    <location>
        <begin position="226"/>
        <end position="259"/>
    </location>
</feature>
<gene>
    <name evidence="6" type="primary">yrrB</name>
    <name evidence="6" type="ORF">ETAA8_10890</name>
</gene>
<dbReference type="PANTHER" id="PTHR44858">
    <property type="entry name" value="TETRATRICOPEPTIDE REPEAT PROTEIN 6"/>
    <property type="match status" value="1"/>
</dbReference>
<dbReference type="AlphaFoldDB" id="A0A517Y704"/>
<dbReference type="InterPro" id="IPR011990">
    <property type="entry name" value="TPR-like_helical_dom_sf"/>
</dbReference>
<evidence type="ECO:0000256" key="4">
    <source>
        <dbReference type="SAM" id="MobiDB-lite"/>
    </source>
</evidence>
<organism evidence="6 7">
    <name type="scientific">Anatilimnocola aggregata</name>
    <dbReference type="NCBI Taxonomy" id="2528021"/>
    <lineage>
        <taxon>Bacteria</taxon>
        <taxon>Pseudomonadati</taxon>
        <taxon>Planctomycetota</taxon>
        <taxon>Planctomycetia</taxon>
        <taxon>Pirellulales</taxon>
        <taxon>Pirellulaceae</taxon>
        <taxon>Anatilimnocola</taxon>
    </lineage>
</organism>
<dbReference type="SMART" id="SM00028">
    <property type="entry name" value="TPR"/>
    <property type="match status" value="7"/>
</dbReference>
<dbReference type="PANTHER" id="PTHR44858:SF1">
    <property type="entry name" value="UDP-N-ACETYLGLUCOSAMINE--PEPTIDE N-ACETYLGLUCOSAMINYLTRANSFERASE SPINDLY-RELATED"/>
    <property type="match status" value="1"/>
</dbReference>
<evidence type="ECO:0000256" key="1">
    <source>
        <dbReference type="ARBA" id="ARBA00022737"/>
    </source>
</evidence>
<keyword evidence="2 3" id="KW-0802">TPR repeat</keyword>
<dbReference type="Gene3D" id="1.25.40.10">
    <property type="entry name" value="Tetratricopeptide repeat domain"/>
    <property type="match status" value="2"/>
</dbReference>
<feature type="repeat" description="TPR" evidence="3">
    <location>
        <begin position="192"/>
        <end position="225"/>
    </location>
</feature>
<name>A0A517Y704_9BACT</name>
<feature type="region of interest" description="Disordered" evidence="4">
    <location>
        <begin position="515"/>
        <end position="543"/>
    </location>
</feature>
<evidence type="ECO:0000313" key="6">
    <source>
        <dbReference type="EMBL" id="QDU26017.1"/>
    </source>
</evidence>
<accession>A0A517Y704</accession>
<proteinExistence type="predicted"/>
<sequence length="543" mass="59989" precursor="true">MRFISLVVLTSMLVLAPAVSYAANEGQEDLDKAIDLQLNVQSLADLEKVVSLAESALTKGLEKDNAEFARQLLAATLFQHANRLSAAIFEQTPPSPRWPFIRKIALADLEKARKHDPKLPDTFLLIAKLQILPDGDEKAASEAIDEAVRLLKAKDNSKAYADALVLRAQMTEDMDAKFNDFDAAVKADPRNTSALQARALMYLEKGENEKATADLQAAVELQKDNPQVLGALAEVMTNLKKYDEALKLCDQVIKLKPQETLGYNLRARVHVLKDDLKSGIEDLNQALKINPEDLPALLMRSGLLAADGKPEDAKADVEKALRINPNVPQSILMKSRLAAQLGKFGEAISDVQTLLRSDPKNADYRLQLALYLQGDKRPRRALEVLNGLIDDDSKDADLYRTRGDVLLSVNKHAEAIADYEAALKIDPEDTGVLNNLAWVLATSETESVRDSKRSIELATKACELTKYEKAHILSTLASGYAEKGDFETAIKWSTKAVELGEGEVKDQLKKELESYKEKKPWREAQNVEENTKPLGPASNDLET</sequence>
<protein>
    <submittedName>
        <fullName evidence="6">TPR repeat-containing protein YrrB</fullName>
    </submittedName>
</protein>
<keyword evidence="5" id="KW-0732">Signal</keyword>
<dbReference type="Pfam" id="PF14559">
    <property type="entry name" value="TPR_19"/>
    <property type="match status" value="1"/>
</dbReference>
<evidence type="ECO:0000313" key="7">
    <source>
        <dbReference type="Proteomes" id="UP000315017"/>
    </source>
</evidence>
<dbReference type="OrthoDB" id="250076at2"/>
<dbReference type="RefSeq" id="WP_145085904.1">
    <property type="nucleotide sequence ID" value="NZ_CP036274.1"/>
</dbReference>
<feature type="chain" id="PRO_5021863183" evidence="5">
    <location>
        <begin position="23"/>
        <end position="543"/>
    </location>
</feature>
<dbReference type="KEGG" id="aagg:ETAA8_10890"/>
<feature type="repeat" description="TPR" evidence="3">
    <location>
        <begin position="396"/>
        <end position="429"/>
    </location>
</feature>
<dbReference type="PROSITE" id="PS50005">
    <property type="entry name" value="TPR"/>
    <property type="match status" value="3"/>
</dbReference>
<dbReference type="SUPFAM" id="SSF48452">
    <property type="entry name" value="TPR-like"/>
    <property type="match status" value="2"/>
</dbReference>
<dbReference type="Pfam" id="PF13432">
    <property type="entry name" value="TPR_16"/>
    <property type="match status" value="1"/>
</dbReference>
<feature type="signal peptide" evidence="5">
    <location>
        <begin position="1"/>
        <end position="22"/>
    </location>
</feature>
<evidence type="ECO:0000256" key="5">
    <source>
        <dbReference type="SAM" id="SignalP"/>
    </source>
</evidence>
<dbReference type="InterPro" id="IPR050498">
    <property type="entry name" value="Ycf3"/>
</dbReference>
<dbReference type="EMBL" id="CP036274">
    <property type="protein sequence ID" value="QDU26017.1"/>
    <property type="molecule type" value="Genomic_DNA"/>
</dbReference>
<dbReference type="PROSITE" id="PS50293">
    <property type="entry name" value="TPR_REGION"/>
    <property type="match status" value="1"/>
</dbReference>
<keyword evidence="7" id="KW-1185">Reference proteome</keyword>
<dbReference type="InterPro" id="IPR019734">
    <property type="entry name" value="TPR_rpt"/>
</dbReference>
<dbReference type="Proteomes" id="UP000315017">
    <property type="component" value="Chromosome"/>
</dbReference>
<evidence type="ECO:0000256" key="3">
    <source>
        <dbReference type="PROSITE-ProRule" id="PRU00339"/>
    </source>
</evidence>